<reference evidence="1" key="2">
    <citation type="submission" date="2020-09" db="EMBL/GenBank/DDBJ databases">
        <authorList>
            <person name="Sun Q."/>
            <person name="Zhou Y."/>
        </authorList>
    </citation>
    <scope>NUCLEOTIDE SEQUENCE</scope>
    <source>
        <strain evidence="1">CGMCC 1.15178</strain>
    </source>
</reference>
<gene>
    <name evidence="1" type="ORF">GCM10010911_20730</name>
</gene>
<dbReference type="EMBL" id="BMHP01000002">
    <property type="protein sequence ID" value="GGD62835.1"/>
    <property type="molecule type" value="Genomic_DNA"/>
</dbReference>
<dbReference type="AlphaFoldDB" id="A0A917DR23"/>
<accession>A0A917DR23</accession>
<evidence type="ECO:0000313" key="1">
    <source>
        <dbReference type="EMBL" id="GGD62835.1"/>
    </source>
</evidence>
<sequence length="42" mass="4847">MTQETEKKTGSGTKTMIVLNILLKVFVIRSKKEWSFLVNMCL</sequence>
<name>A0A917DR23_9BACL</name>
<evidence type="ECO:0000313" key="2">
    <source>
        <dbReference type="Proteomes" id="UP000612456"/>
    </source>
</evidence>
<protein>
    <submittedName>
        <fullName evidence="1">Uncharacterized protein</fullName>
    </submittedName>
</protein>
<organism evidence="1 2">
    <name type="scientific">Paenibacillus nasutitermitis</name>
    <dbReference type="NCBI Taxonomy" id="1652958"/>
    <lineage>
        <taxon>Bacteria</taxon>
        <taxon>Bacillati</taxon>
        <taxon>Bacillota</taxon>
        <taxon>Bacilli</taxon>
        <taxon>Bacillales</taxon>
        <taxon>Paenibacillaceae</taxon>
        <taxon>Paenibacillus</taxon>
    </lineage>
</organism>
<comment type="caution">
    <text evidence="1">The sequence shown here is derived from an EMBL/GenBank/DDBJ whole genome shotgun (WGS) entry which is preliminary data.</text>
</comment>
<reference evidence="1" key="1">
    <citation type="journal article" date="2014" name="Int. J. Syst. Evol. Microbiol.">
        <title>Complete genome sequence of Corynebacterium casei LMG S-19264T (=DSM 44701T), isolated from a smear-ripened cheese.</title>
        <authorList>
            <consortium name="US DOE Joint Genome Institute (JGI-PGF)"/>
            <person name="Walter F."/>
            <person name="Albersmeier A."/>
            <person name="Kalinowski J."/>
            <person name="Ruckert C."/>
        </authorList>
    </citation>
    <scope>NUCLEOTIDE SEQUENCE</scope>
    <source>
        <strain evidence="1">CGMCC 1.15178</strain>
    </source>
</reference>
<keyword evidence="2" id="KW-1185">Reference proteome</keyword>
<dbReference type="Proteomes" id="UP000612456">
    <property type="component" value="Unassembled WGS sequence"/>
</dbReference>
<proteinExistence type="predicted"/>